<evidence type="ECO:0000313" key="1">
    <source>
        <dbReference type="EMBL" id="MFK2876542.1"/>
    </source>
</evidence>
<dbReference type="RefSeq" id="WP_404612344.1">
    <property type="nucleotide sequence ID" value="NZ_JADIKK010000008.1"/>
</dbReference>
<proteinExistence type="predicted"/>
<protein>
    <submittedName>
        <fullName evidence="1">Uncharacterized protein</fullName>
    </submittedName>
</protein>
<gene>
    <name evidence="1" type="ORF">ISP25_05615</name>
</gene>
<accession>A0ABW8J363</accession>
<dbReference type="Proteomes" id="UP001620339">
    <property type="component" value="Unassembled WGS sequence"/>
</dbReference>
<dbReference type="EMBL" id="JADIKK010000008">
    <property type="protein sequence ID" value="MFK2876542.1"/>
    <property type="molecule type" value="Genomic_DNA"/>
</dbReference>
<reference evidence="1 2" key="1">
    <citation type="submission" date="2020-10" db="EMBL/GenBank/DDBJ databases">
        <title>Phylogeny of dyella-like bacteria.</title>
        <authorList>
            <person name="Fu J."/>
        </authorList>
    </citation>
    <scope>NUCLEOTIDE SEQUENCE [LARGE SCALE GENOMIC DNA]</scope>
    <source>
        <strain evidence="1 2">KACC 19113</strain>
    </source>
</reference>
<keyword evidence="2" id="KW-1185">Reference proteome</keyword>
<evidence type="ECO:0000313" key="2">
    <source>
        <dbReference type="Proteomes" id="UP001620339"/>
    </source>
</evidence>
<organism evidence="1 2">
    <name type="scientific">Rhodanobacter hydrolyticus</name>
    <dbReference type="NCBI Taxonomy" id="2250595"/>
    <lineage>
        <taxon>Bacteria</taxon>
        <taxon>Pseudomonadati</taxon>
        <taxon>Pseudomonadota</taxon>
        <taxon>Gammaproteobacteria</taxon>
        <taxon>Lysobacterales</taxon>
        <taxon>Rhodanobacteraceae</taxon>
        <taxon>Rhodanobacter</taxon>
    </lineage>
</organism>
<name>A0ABW8J363_9GAMM</name>
<sequence>MLWVDVFAPWKKSSWSTATSETLQTSFDPACVLPHRLRAESSTPDAAQKRQSIHRGVSDAACYGSKPDALRRYLGVLPK</sequence>
<comment type="caution">
    <text evidence="1">The sequence shown here is derived from an EMBL/GenBank/DDBJ whole genome shotgun (WGS) entry which is preliminary data.</text>
</comment>